<proteinExistence type="predicted"/>
<accession>A0A4V1AVZ4</accession>
<evidence type="ECO:0008006" key="5">
    <source>
        <dbReference type="Google" id="ProtNLM"/>
    </source>
</evidence>
<keyword evidence="2" id="KW-0472">Membrane</keyword>
<name>A0A4V1AVZ4_9GAMM</name>
<reference evidence="3 4" key="1">
    <citation type="submission" date="2019-03" db="EMBL/GenBank/DDBJ databases">
        <title>The genome sequence of Nitrosococcus wardiae strain D1FHST reveals the archetypal metabolic capacity of ammonia-oxidizing Gammaproteobacteria.</title>
        <authorList>
            <person name="Wang L."/>
            <person name="Lim C.K."/>
            <person name="Hanson T.E."/>
            <person name="Dang H."/>
            <person name="Klotz M.G."/>
        </authorList>
    </citation>
    <scope>NUCLEOTIDE SEQUENCE [LARGE SCALE GENOMIC DNA]</scope>
    <source>
        <strain evidence="3 4">D1FHS</strain>
    </source>
</reference>
<protein>
    <recommendedName>
        <fullName evidence="5">TIGR02611 family protein</fullName>
    </recommendedName>
</protein>
<evidence type="ECO:0000256" key="1">
    <source>
        <dbReference type="SAM" id="MobiDB-lite"/>
    </source>
</evidence>
<evidence type="ECO:0000256" key="2">
    <source>
        <dbReference type="SAM" id="Phobius"/>
    </source>
</evidence>
<feature type="region of interest" description="Disordered" evidence="1">
    <location>
        <begin position="1"/>
        <end position="43"/>
    </location>
</feature>
<gene>
    <name evidence="3" type="ORF">E3U44_10230</name>
</gene>
<dbReference type="KEGG" id="nwr:E3U44_10230"/>
<dbReference type="AlphaFoldDB" id="A0A4V1AVZ4"/>
<evidence type="ECO:0000313" key="3">
    <source>
        <dbReference type="EMBL" id="QBQ54845.1"/>
    </source>
</evidence>
<organism evidence="3 4">
    <name type="scientific">Nitrosococcus wardiae</name>
    <dbReference type="NCBI Taxonomy" id="1814290"/>
    <lineage>
        <taxon>Bacteria</taxon>
        <taxon>Pseudomonadati</taxon>
        <taxon>Pseudomonadota</taxon>
        <taxon>Gammaproteobacteria</taxon>
        <taxon>Chromatiales</taxon>
        <taxon>Chromatiaceae</taxon>
        <taxon>Nitrosococcus</taxon>
    </lineage>
</organism>
<keyword evidence="2" id="KW-1133">Transmembrane helix</keyword>
<evidence type="ECO:0000313" key="4">
    <source>
        <dbReference type="Proteomes" id="UP000294325"/>
    </source>
</evidence>
<feature type="compositionally biased region" description="Basic residues" evidence="1">
    <location>
        <begin position="27"/>
        <end position="37"/>
    </location>
</feature>
<feature type="compositionally biased region" description="Basic and acidic residues" evidence="1">
    <location>
        <begin position="1"/>
        <end position="17"/>
    </location>
</feature>
<feature type="transmembrane region" description="Helical" evidence="2">
    <location>
        <begin position="49"/>
        <end position="69"/>
    </location>
</feature>
<dbReference type="RefSeq" id="WP_134358036.1">
    <property type="nucleotide sequence ID" value="NZ_CP038033.1"/>
</dbReference>
<feature type="transmembrane region" description="Helical" evidence="2">
    <location>
        <begin position="75"/>
        <end position="95"/>
    </location>
</feature>
<keyword evidence="2" id="KW-0812">Transmembrane</keyword>
<sequence length="118" mass="13897">MLQKWKQEWKQKWKKDVSQLTNDKPGKRFTRHHKRQQNQKNEKSWESPFYITLGIVLVALGILISIPPIGVPGFILTLIGLSLLVSRLKSVAILLDKVELFFYRAIKRWKEKKNKKQG</sequence>
<dbReference type="OrthoDB" id="9856113at2"/>
<keyword evidence="4" id="KW-1185">Reference proteome</keyword>
<dbReference type="Proteomes" id="UP000294325">
    <property type="component" value="Chromosome"/>
</dbReference>
<dbReference type="EMBL" id="CP038033">
    <property type="protein sequence ID" value="QBQ54845.1"/>
    <property type="molecule type" value="Genomic_DNA"/>
</dbReference>